<keyword evidence="2 5" id="KW-0645">Protease</keyword>
<dbReference type="KEGG" id="shi:Shel_09070"/>
<reference evidence="8 9" key="1">
    <citation type="journal article" date="2009" name="Stand. Genomic Sci.">
        <title>Complete genome sequence of Slackia heliotrinireducens type strain (RHS 1).</title>
        <authorList>
            <person name="Pukall R."/>
            <person name="Lapidus A."/>
            <person name="Nolan M."/>
            <person name="Copeland A."/>
            <person name="Glavina Del Rio T."/>
            <person name="Lucas S."/>
            <person name="Chen F."/>
            <person name="Tice H."/>
            <person name="Cheng J.F."/>
            <person name="Chertkov O."/>
            <person name="Bruce D."/>
            <person name="Goodwin L."/>
            <person name="Kuske C."/>
            <person name="Brettin T."/>
            <person name="Detter J.C."/>
            <person name="Han C."/>
            <person name="Pitluck S."/>
            <person name="Pati A."/>
            <person name="Mavrommatis K."/>
            <person name="Ivanova N."/>
            <person name="Ovchinnikova G."/>
            <person name="Chen A."/>
            <person name="Palaniappan K."/>
            <person name="Schneider S."/>
            <person name="Rohde M."/>
            <person name="Chain P."/>
            <person name="D'haeseleer P."/>
            <person name="Goker M."/>
            <person name="Bristow J."/>
            <person name="Eisen J.A."/>
            <person name="Markowitz V."/>
            <person name="Kyrpides N.C."/>
            <person name="Klenk H.P."/>
            <person name="Hugenholtz P."/>
        </authorList>
    </citation>
    <scope>NUCLEOTIDE SEQUENCE [LARGE SCALE GENOMIC DNA]</scope>
    <source>
        <strain evidence="9">ATCC 29202 / DSM 20476 / NCTC 11029 / RHS 1</strain>
    </source>
</reference>
<evidence type="ECO:0000313" key="9">
    <source>
        <dbReference type="Proteomes" id="UP000002026"/>
    </source>
</evidence>
<evidence type="ECO:0000256" key="5">
    <source>
        <dbReference type="RuleBase" id="RU004404"/>
    </source>
</evidence>
<dbReference type="GO" id="GO:0030288">
    <property type="term" value="C:outer membrane-bounded periplasmic space"/>
    <property type="evidence" value="ECO:0007669"/>
    <property type="project" value="TreeGrafter"/>
</dbReference>
<keyword evidence="6" id="KW-1133">Transmembrane helix</keyword>
<protein>
    <submittedName>
        <fullName evidence="8">C-terminal processing peptidase</fullName>
    </submittedName>
</protein>
<keyword evidence="9" id="KW-1185">Reference proteome</keyword>
<dbReference type="Pfam" id="PF03572">
    <property type="entry name" value="Peptidase_S41"/>
    <property type="match status" value="1"/>
</dbReference>
<organism evidence="8 9">
    <name type="scientific">Slackia heliotrinireducens (strain ATCC 29202 / DSM 20476 / NCTC 11029 / RHS 1)</name>
    <name type="common">Peptococcus heliotrinreducens</name>
    <dbReference type="NCBI Taxonomy" id="471855"/>
    <lineage>
        <taxon>Bacteria</taxon>
        <taxon>Bacillati</taxon>
        <taxon>Actinomycetota</taxon>
        <taxon>Coriobacteriia</taxon>
        <taxon>Eggerthellales</taxon>
        <taxon>Eggerthellaceae</taxon>
        <taxon>Slackia</taxon>
    </lineage>
</organism>
<dbReference type="PANTHER" id="PTHR32060:SF30">
    <property type="entry name" value="CARBOXY-TERMINAL PROCESSING PROTEASE CTPA"/>
    <property type="match status" value="1"/>
</dbReference>
<dbReference type="AlphaFoldDB" id="C7N4W6"/>
<dbReference type="GO" id="GO:0007165">
    <property type="term" value="P:signal transduction"/>
    <property type="evidence" value="ECO:0007669"/>
    <property type="project" value="TreeGrafter"/>
</dbReference>
<dbReference type="Gene3D" id="2.30.42.10">
    <property type="match status" value="1"/>
</dbReference>
<sequence>MQHSAPTKHIDKSTRDKKIVKLMLVFICACALFAAGFTVRGYAPLMDRLGFQTNADPSKSAELAPEQIAPVARRVNEVDGVLSSGALHSYDDDDATRAAIEAFLTSTGDPFAHYYDSNRYTTYVTTSNANYPGVGVFFAEYNGQAYALDVFEGSSAAEAGVQSGDFVVAIDGDRSQTWTATEAINAVRRESGSNVVITWRRAQSLDSTEGEEYTTTLVTAEYDEPNVLTQLVGDVGYITLEQFTQNADAMLSQAIAELTDQGAKAFVLDLRDNPGGYLSKAVDVASLFIPSGVVVQIDTASTSSTRSVSGAVATDAPLVVLINGNTSGSAEVLVAALRDTGRATVAGTTSMGKGSVQIITPLSFGGAVRYTVAQYKSPSGYVIDGKGISPDVTIALGANSSEDNQKVVAIETAQSLISS</sequence>
<dbReference type="GO" id="GO:0004175">
    <property type="term" value="F:endopeptidase activity"/>
    <property type="evidence" value="ECO:0007669"/>
    <property type="project" value="TreeGrafter"/>
</dbReference>
<dbReference type="SUPFAM" id="SSF52096">
    <property type="entry name" value="ClpP/crotonase"/>
    <property type="match status" value="1"/>
</dbReference>
<dbReference type="HOGENOM" id="CLU_017295_3_2_11"/>
<evidence type="ECO:0000256" key="1">
    <source>
        <dbReference type="ARBA" id="ARBA00009179"/>
    </source>
</evidence>
<accession>C7N4W6</accession>
<dbReference type="PROSITE" id="PS50106">
    <property type="entry name" value="PDZ"/>
    <property type="match status" value="1"/>
</dbReference>
<dbReference type="InterPro" id="IPR005151">
    <property type="entry name" value="Tail-specific_protease"/>
</dbReference>
<dbReference type="Gene3D" id="3.30.750.44">
    <property type="match status" value="1"/>
</dbReference>
<dbReference type="SMART" id="SM00228">
    <property type="entry name" value="PDZ"/>
    <property type="match status" value="1"/>
</dbReference>
<dbReference type="GO" id="GO:0006508">
    <property type="term" value="P:proteolysis"/>
    <property type="evidence" value="ECO:0007669"/>
    <property type="project" value="UniProtKB-KW"/>
</dbReference>
<feature type="domain" description="PDZ" evidence="7">
    <location>
        <begin position="123"/>
        <end position="202"/>
    </location>
</feature>
<evidence type="ECO:0000256" key="3">
    <source>
        <dbReference type="ARBA" id="ARBA00022801"/>
    </source>
</evidence>
<feature type="transmembrane region" description="Helical" evidence="6">
    <location>
        <begin position="20"/>
        <end position="43"/>
    </location>
</feature>
<dbReference type="Proteomes" id="UP000002026">
    <property type="component" value="Chromosome"/>
</dbReference>
<keyword evidence="6" id="KW-0812">Transmembrane</keyword>
<dbReference type="MEROPS" id="S41.008"/>
<dbReference type="InterPro" id="IPR001478">
    <property type="entry name" value="PDZ"/>
</dbReference>
<dbReference type="NCBIfam" id="TIGR00225">
    <property type="entry name" value="prc"/>
    <property type="match status" value="1"/>
</dbReference>
<dbReference type="CDD" id="cd07560">
    <property type="entry name" value="Peptidase_S41_CPP"/>
    <property type="match status" value="1"/>
</dbReference>
<keyword evidence="3 5" id="KW-0378">Hydrolase</keyword>
<dbReference type="STRING" id="471855.Shel_09070"/>
<dbReference type="GO" id="GO:0008236">
    <property type="term" value="F:serine-type peptidase activity"/>
    <property type="evidence" value="ECO:0007669"/>
    <property type="project" value="UniProtKB-KW"/>
</dbReference>
<keyword evidence="4 5" id="KW-0720">Serine protease</keyword>
<dbReference type="RefSeq" id="WP_012798055.1">
    <property type="nucleotide sequence ID" value="NC_013165.1"/>
</dbReference>
<dbReference type="SUPFAM" id="SSF50156">
    <property type="entry name" value="PDZ domain-like"/>
    <property type="match status" value="1"/>
</dbReference>
<dbReference type="InterPro" id="IPR036034">
    <property type="entry name" value="PDZ_sf"/>
</dbReference>
<proteinExistence type="inferred from homology"/>
<dbReference type="PANTHER" id="PTHR32060">
    <property type="entry name" value="TAIL-SPECIFIC PROTEASE"/>
    <property type="match status" value="1"/>
</dbReference>
<dbReference type="InterPro" id="IPR041489">
    <property type="entry name" value="PDZ_6"/>
</dbReference>
<evidence type="ECO:0000256" key="6">
    <source>
        <dbReference type="SAM" id="Phobius"/>
    </source>
</evidence>
<dbReference type="EMBL" id="CP001684">
    <property type="protein sequence ID" value="ACV21951.1"/>
    <property type="molecule type" value="Genomic_DNA"/>
</dbReference>
<dbReference type="Gene3D" id="3.90.226.10">
    <property type="entry name" value="2-enoyl-CoA Hydratase, Chain A, domain 1"/>
    <property type="match status" value="1"/>
</dbReference>
<dbReference type="InterPro" id="IPR004447">
    <property type="entry name" value="Peptidase_S41A"/>
</dbReference>
<evidence type="ECO:0000313" key="8">
    <source>
        <dbReference type="EMBL" id="ACV21951.1"/>
    </source>
</evidence>
<evidence type="ECO:0000259" key="7">
    <source>
        <dbReference type="PROSITE" id="PS50106"/>
    </source>
</evidence>
<gene>
    <name evidence="8" type="ordered locus">Shel_09070</name>
</gene>
<dbReference type="SMART" id="SM00245">
    <property type="entry name" value="TSPc"/>
    <property type="match status" value="1"/>
</dbReference>
<dbReference type="eggNOG" id="COG0793">
    <property type="taxonomic scope" value="Bacteria"/>
</dbReference>
<name>C7N4W6_SLAHD</name>
<comment type="similarity">
    <text evidence="1 5">Belongs to the peptidase S41A family.</text>
</comment>
<dbReference type="Pfam" id="PF17820">
    <property type="entry name" value="PDZ_6"/>
    <property type="match status" value="1"/>
</dbReference>
<keyword evidence="6" id="KW-0472">Membrane</keyword>
<evidence type="ECO:0000256" key="4">
    <source>
        <dbReference type="ARBA" id="ARBA00022825"/>
    </source>
</evidence>
<evidence type="ECO:0000256" key="2">
    <source>
        <dbReference type="ARBA" id="ARBA00022670"/>
    </source>
</evidence>
<dbReference type="InterPro" id="IPR029045">
    <property type="entry name" value="ClpP/crotonase-like_dom_sf"/>
</dbReference>